<sequence length="625" mass="71734">MKKAFSALYPWILMCVLVPNVNFAQTESNNISISDKSATYEFVKGTVNSPVLVKEKITTTYKCNGYRTNIPFVEFYDDNTSIENVTVYVNGDKSKDIKPAYSYYSVNDIFYSDARICYLELPLEKKNSESQVAVEKTLNDPRYLTSVYFSEMYTVENMQLVFKVPKWVNIEIKEFNFPAKGITKNIEQNADATIYSYTAKNIGARKNNNYAPGPSYIYPHLLIMTKSAQPEGLPATTYFKNLQEQYNWYKSLVKQIGNDPATFKDKVNEIVKDKKTDAEKIQAVYSWMQANIRYIAFEDGIAGFKPEKAQEVYRRKYGDCKGMANLTTEMLKVLGYDARLCWIGTNHIAYDYSTPSLAVDNHMICALKLNGKFSFLDATEKYIGYGEYAERIQGRQVLIEDGAKYILEKIPVPAGTQNTQTVKQVLKIEAAAITGNVELNYKGESKEYMLFQLNSITQQNRDAALVQYLGDNNNNYKIDNIKTDGLQDWNKDLSIKYDLQYANAVTEFGDEKYIDVDIKKEFGGLNIDTARKQDYLMPYKFHISNITELQLPDGFTVAELPKPLEIKNSTYSFDLRYALNGNKLVYKKELMILNPLIKVNQFNTWNADNAKLNNFYNEQITLKKR</sequence>
<dbReference type="RefSeq" id="WP_171606385.1">
    <property type="nucleotide sequence ID" value="NZ_WHPF01000002.1"/>
</dbReference>
<dbReference type="Proteomes" id="UP000598971">
    <property type="component" value="Unassembled WGS sequence"/>
</dbReference>
<dbReference type="EMBL" id="WHPF01000002">
    <property type="protein sequence ID" value="NNV54464.1"/>
    <property type="molecule type" value="Genomic_DNA"/>
</dbReference>
<evidence type="ECO:0000313" key="4">
    <source>
        <dbReference type="Proteomes" id="UP000598971"/>
    </source>
</evidence>
<dbReference type="InterPro" id="IPR038765">
    <property type="entry name" value="Papain-like_cys_pep_sf"/>
</dbReference>
<feature type="domain" description="Transglutaminase-like" evidence="2">
    <location>
        <begin position="267"/>
        <end position="342"/>
    </location>
</feature>
<dbReference type="AlphaFoldDB" id="A0A8J8FDL7"/>
<name>A0A8J8FDL7_9BACT</name>
<organism evidence="3 4">
    <name type="scientific">Limnovirga soli</name>
    <dbReference type="NCBI Taxonomy" id="2656915"/>
    <lineage>
        <taxon>Bacteria</taxon>
        <taxon>Pseudomonadati</taxon>
        <taxon>Bacteroidota</taxon>
        <taxon>Chitinophagia</taxon>
        <taxon>Chitinophagales</taxon>
        <taxon>Chitinophagaceae</taxon>
        <taxon>Limnovirga</taxon>
    </lineage>
</organism>
<gene>
    <name evidence="3" type="ORF">GD597_03260</name>
</gene>
<reference evidence="3" key="1">
    <citation type="submission" date="2019-10" db="EMBL/GenBank/DDBJ databases">
        <title>Draft genome sequence of Panacibacter sp. KCS-6.</title>
        <authorList>
            <person name="Yim K.J."/>
        </authorList>
    </citation>
    <scope>NUCLEOTIDE SEQUENCE</scope>
    <source>
        <strain evidence="3">KCS-6</strain>
    </source>
</reference>
<proteinExistence type="predicted"/>
<dbReference type="Gene3D" id="2.60.120.1130">
    <property type="match status" value="1"/>
</dbReference>
<keyword evidence="1" id="KW-0732">Signal</keyword>
<protein>
    <recommendedName>
        <fullName evidence="2">Transglutaminase-like domain-containing protein</fullName>
    </recommendedName>
</protein>
<feature type="chain" id="PRO_5035163318" description="Transglutaminase-like domain-containing protein" evidence="1">
    <location>
        <begin position="25"/>
        <end position="625"/>
    </location>
</feature>
<dbReference type="Gene3D" id="2.60.40.3140">
    <property type="match status" value="1"/>
</dbReference>
<dbReference type="InterPro" id="IPR002931">
    <property type="entry name" value="Transglutaminase-like"/>
</dbReference>
<comment type="caution">
    <text evidence="3">The sequence shown here is derived from an EMBL/GenBank/DDBJ whole genome shotgun (WGS) entry which is preliminary data.</text>
</comment>
<dbReference type="Gene3D" id="3.10.620.30">
    <property type="match status" value="1"/>
</dbReference>
<evidence type="ECO:0000256" key="1">
    <source>
        <dbReference type="SAM" id="SignalP"/>
    </source>
</evidence>
<evidence type="ECO:0000313" key="3">
    <source>
        <dbReference type="EMBL" id="NNV54464.1"/>
    </source>
</evidence>
<dbReference type="Pfam" id="PF01841">
    <property type="entry name" value="Transglut_core"/>
    <property type="match status" value="1"/>
</dbReference>
<keyword evidence="4" id="KW-1185">Reference proteome</keyword>
<evidence type="ECO:0000259" key="2">
    <source>
        <dbReference type="Pfam" id="PF01841"/>
    </source>
</evidence>
<feature type="signal peptide" evidence="1">
    <location>
        <begin position="1"/>
        <end position="24"/>
    </location>
</feature>
<accession>A0A8J8FDL7</accession>
<dbReference type="SUPFAM" id="SSF54001">
    <property type="entry name" value="Cysteine proteinases"/>
    <property type="match status" value="1"/>
</dbReference>